<evidence type="ECO:0000313" key="5">
    <source>
        <dbReference type="Proteomes" id="UP001162135"/>
    </source>
</evidence>
<keyword evidence="5" id="KW-1185">Reference proteome</keyword>
<feature type="domain" description="AMP-dependent synthetase/ligase" evidence="2">
    <location>
        <begin position="13"/>
        <end position="364"/>
    </location>
</feature>
<sequence length="512" mass="56456">MNHNLYLQFSGNFERDPDKVLIDTPSGEAYRYRDVLSTSRRLARVLLDLGVERGDRVVVQVDKSPQAIMLYLACLQTGAVYLPLNTAYTEAEVEYFLTDAEPRLYVCRPADIETARELARRCGVSAVESLGSEADGSLMERVARAEEETSIAELEADELASILYTSGTTGRSKGAMLSHGNLAANSQALAQTWRFSADDHLLHALPIFHTHGLFVACNIVLTVGASMTFLPKLDPEQLLDLMPRATVLMGVPTFYTRLLASPRLDRTTTANMRLFVSGSAPLLAETHREFSERTGHAILERYGMTETNMNTSNPYDGERRPGTVGFALPGSEVRITDRESGKSVAAGETGLVEVRGPNVFQGYWRMPEKTATEFRDDGFFITGDLGLIDADGYLQIVGRDKDLVISGGYNVYPKEIEQWIDEMPQVAESAVIGVAHPDLGEGVTAAVVLKPGESLDESQVLAALEDKVARYKQPKRVFFIDSLPRNVMGKVQKNALRDRYADIYRSAETVGK</sequence>
<evidence type="ECO:0000259" key="3">
    <source>
        <dbReference type="Pfam" id="PF13193"/>
    </source>
</evidence>
<proteinExistence type="inferred from homology"/>
<dbReference type="InterPro" id="IPR045851">
    <property type="entry name" value="AMP-bd_C_sf"/>
</dbReference>
<comment type="caution">
    <text evidence="4">The sequence shown here is derived from an EMBL/GenBank/DDBJ whole genome shotgun (WGS) entry which is preliminary data.</text>
</comment>
<dbReference type="InterPro" id="IPR025110">
    <property type="entry name" value="AMP-bd_C"/>
</dbReference>
<feature type="domain" description="AMP-binding enzyme C-terminal" evidence="3">
    <location>
        <begin position="415"/>
        <end position="490"/>
    </location>
</feature>
<dbReference type="RefSeq" id="WP_110717499.1">
    <property type="nucleotide sequence ID" value="NZ_PGFS01000001.1"/>
</dbReference>
<dbReference type="Pfam" id="PF00501">
    <property type="entry name" value="AMP-binding"/>
    <property type="match status" value="1"/>
</dbReference>
<dbReference type="EMBL" id="PGFS01000001">
    <property type="protein sequence ID" value="MDH4573931.1"/>
    <property type="molecule type" value="Genomic_DNA"/>
</dbReference>
<dbReference type="CDD" id="cd05941">
    <property type="entry name" value="MCS"/>
    <property type="match status" value="1"/>
</dbReference>
<protein>
    <submittedName>
        <fullName evidence="4">Malonyl-CoA synthase</fullName>
    </submittedName>
</protein>
<comment type="similarity">
    <text evidence="1">Belongs to the ATP-dependent AMP-binding enzyme family.</text>
</comment>
<dbReference type="PANTHER" id="PTHR43201:SF8">
    <property type="entry name" value="ACYL-COA SYNTHETASE FAMILY MEMBER 3"/>
    <property type="match status" value="1"/>
</dbReference>
<dbReference type="PANTHER" id="PTHR43201">
    <property type="entry name" value="ACYL-COA SYNTHETASE"/>
    <property type="match status" value="1"/>
</dbReference>
<dbReference type="Pfam" id="PF13193">
    <property type="entry name" value="AMP-binding_C"/>
    <property type="match status" value="1"/>
</dbReference>
<gene>
    <name evidence="4" type="ORF">CUR86_16880</name>
</gene>
<accession>A0ABT6I8D6</accession>
<dbReference type="Gene3D" id="3.30.300.30">
    <property type="match status" value="1"/>
</dbReference>
<dbReference type="PROSITE" id="PS00455">
    <property type="entry name" value="AMP_BINDING"/>
    <property type="match status" value="1"/>
</dbReference>
<dbReference type="Proteomes" id="UP001162135">
    <property type="component" value="Unassembled WGS sequence"/>
</dbReference>
<reference evidence="4" key="2">
    <citation type="submission" date="2017-11" db="EMBL/GenBank/DDBJ databases">
        <authorList>
            <person name="Das S.K."/>
        </authorList>
    </citation>
    <scope>NUCLEOTIDE SEQUENCE</scope>
    <source>
        <strain evidence="4">S4-41</strain>
    </source>
</reference>
<dbReference type="InterPro" id="IPR042099">
    <property type="entry name" value="ANL_N_sf"/>
</dbReference>
<evidence type="ECO:0000256" key="1">
    <source>
        <dbReference type="ARBA" id="ARBA00006432"/>
    </source>
</evidence>
<dbReference type="NCBIfam" id="NF005702">
    <property type="entry name" value="PRK07514.1"/>
    <property type="match status" value="1"/>
</dbReference>
<evidence type="ECO:0000313" key="4">
    <source>
        <dbReference type="EMBL" id="MDH4573931.1"/>
    </source>
</evidence>
<evidence type="ECO:0000259" key="2">
    <source>
        <dbReference type="Pfam" id="PF00501"/>
    </source>
</evidence>
<dbReference type="Gene3D" id="3.40.50.12780">
    <property type="entry name" value="N-terminal domain of ligase-like"/>
    <property type="match status" value="1"/>
</dbReference>
<organism evidence="4 5">
    <name type="scientific">Salinicola acroporae</name>
    <dbReference type="NCBI Taxonomy" id="1541440"/>
    <lineage>
        <taxon>Bacteria</taxon>
        <taxon>Pseudomonadati</taxon>
        <taxon>Pseudomonadota</taxon>
        <taxon>Gammaproteobacteria</taxon>
        <taxon>Oceanospirillales</taxon>
        <taxon>Halomonadaceae</taxon>
        <taxon>Salinicola</taxon>
    </lineage>
</organism>
<reference evidence="4" key="1">
    <citation type="journal article" date="2015" name="Antonie Van Leeuwenhoek">
        <title>Comparative 16S rRNA signatures and multilocus sequence analysis for the genus Salinicola and description of Salinicola acroporae sp. nov., isolated from coral Acropora digitifera.</title>
        <authorList>
            <person name="Lepcha R.T."/>
            <person name="Poddar A."/>
            <person name="Schumann P."/>
            <person name="Das S.K."/>
        </authorList>
    </citation>
    <scope>NUCLEOTIDE SEQUENCE</scope>
    <source>
        <strain evidence="4">S4-41</strain>
    </source>
</reference>
<name>A0ABT6I8D6_9GAMM</name>
<dbReference type="InterPro" id="IPR020845">
    <property type="entry name" value="AMP-binding_CS"/>
</dbReference>
<dbReference type="SUPFAM" id="SSF56801">
    <property type="entry name" value="Acetyl-CoA synthetase-like"/>
    <property type="match status" value="1"/>
</dbReference>
<dbReference type="InterPro" id="IPR000873">
    <property type="entry name" value="AMP-dep_synth/lig_dom"/>
</dbReference>